<feature type="transmembrane region" description="Helical" evidence="14">
    <location>
        <begin position="237"/>
        <end position="256"/>
    </location>
</feature>
<accession>A0AAW2ZAD6</accession>
<comment type="pathway">
    <text evidence="13">Phospholipid metabolism; CDP-diacylglycerol biosynthesis; CDP-diacylglycerol from sn-glycerol 3-phosphate: step 3/3.</text>
</comment>
<dbReference type="GO" id="GO:0004605">
    <property type="term" value="F:phosphatidate cytidylyltransferase activity"/>
    <property type="evidence" value="ECO:0007669"/>
    <property type="project" value="UniProtKB-EC"/>
</dbReference>
<dbReference type="EC" id="2.7.7.41" evidence="13"/>
<keyword evidence="5 13" id="KW-0808">Transferase</keyword>
<dbReference type="InterPro" id="IPR000374">
    <property type="entry name" value="PC_trans"/>
</dbReference>
<dbReference type="PANTHER" id="PTHR46382">
    <property type="entry name" value="PHOSPHATIDATE CYTIDYLYLTRANSFERASE"/>
    <property type="match status" value="1"/>
</dbReference>
<keyword evidence="8 14" id="KW-1133">Transmembrane helix</keyword>
<dbReference type="AlphaFoldDB" id="A0AAW2ZAD6"/>
<keyword evidence="3" id="KW-1003">Cell membrane</keyword>
<sequence length="339" mass="37214">MVSIGNLAKRLAIAGVAIPFVVFCFVYPVLMNVVTVTLTFFGTREFLLMRVVMINRLKGKKDNEDHPYKLRHLQENTSTGVTKTKQDPTNDQFDIPPLFKNKSDMVQIYIRSAVAVILPLVGFFSTHTSSLSFAALFVLLFIMLGTMSGYLHSCCGPKNNNQLCLEDFVSVCLDVLGIYYVGLSFAFGITTLRVAPYVLMCLLFSNWASDAFALFAGKNFGKSKMTPVLSPNKTVEGGIGALVGATLLACVMKFAVHMFPTVLTHESHSIPSLFVFACNGLLLGVLGIVGDLVESYMKRVANVKDSGEFFGAHGGVLDRVDGLLFSFPVMYFMYSFGLF</sequence>
<evidence type="ECO:0000256" key="6">
    <source>
        <dbReference type="ARBA" id="ARBA00022692"/>
    </source>
</evidence>
<feature type="transmembrane region" description="Helical" evidence="14">
    <location>
        <begin position="194"/>
        <end position="216"/>
    </location>
</feature>
<keyword evidence="6 13" id="KW-0812">Transmembrane</keyword>
<evidence type="ECO:0000256" key="1">
    <source>
        <dbReference type="ARBA" id="ARBA00004651"/>
    </source>
</evidence>
<protein>
    <recommendedName>
        <fullName evidence="13">Phosphatidate cytidylyltransferase</fullName>
        <ecNumber evidence="13">2.7.7.41</ecNumber>
    </recommendedName>
</protein>
<evidence type="ECO:0000313" key="16">
    <source>
        <dbReference type="Proteomes" id="UP001431209"/>
    </source>
</evidence>
<keyword evidence="10 14" id="KW-0472">Membrane</keyword>
<feature type="transmembrane region" description="Helical" evidence="14">
    <location>
        <begin position="108"/>
        <end position="125"/>
    </location>
</feature>
<keyword evidence="7 13" id="KW-0548">Nucleotidyltransferase</keyword>
<name>A0AAW2ZAD6_9EUKA</name>
<gene>
    <name evidence="15" type="ORF">AKO1_001976</name>
</gene>
<evidence type="ECO:0000256" key="4">
    <source>
        <dbReference type="ARBA" id="ARBA00022516"/>
    </source>
</evidence>
<evidence type="ECO:0000256" key="9">
    <source>
        <dbReference type="ARBA" id="ARBA00023098"/>
    </source>
</evidence>
<dbReference type="EMBL" id="JAOPGA020001228">
    <property type="protein sequence ID" value="KAL0486385.1"/>
    <property type="molecule type" value="Genomic_DNA"/>
</dbReference>
<keyword evidence="9" id="KW-0443">Lipid metabolism</keyword>
<evidence type="ECO:0000256" key="14">
    <source>
        <dbReference type="SAM" id="Phobius"/>
    </source>
</evidence>
<comment type="similarity">
    <text evidence="2 13">Belongs to the CDS family.</text>
</comment>
<dbReference type="GO" id="GO:0016024">
    <property type="term" value="P:CDP-diacylglycerol biosynthetic process"/>
    <property type="evidence" value="ECO:0007669"/>
    <property type="project" value="TreeGrafter"/>
</dbReference>
<comment type="caution">
    <text evidence="15">The sequence shown here is derived from an EMBL/GenBank/DDBJ whole genome shotgun (WGS) entry which is preliminary data.</text>
</comment>
<comment type="catalytic activity">
    <reaction evidence="13">
        <text>a 1,2-diacyl-sn-glycero-3-phosphate + CTP + H(+) = a CDP-1,2-diacyl-sn-glycerol + diphosphate</text>
        <dbReference type="Rhea" id="RHEA:16229"/>
        <dbReference type="ChEBI" id="CHEBI:15378"/>
        <dbReference type="ChEBI" id="CHEBI:33019"/>
        <dbReference type="ChEBI" id="CHEBI:37563"/>
        <dbReference type="ChEBI" id="CHEBI:58332"/>
        <dbReference type="ChEBI" id="CHEBI:58608"/>
        <dbReference type="EC" id="2.7.7.41"/>
    </reaction>
</comment>
<keyword evidence="12" id="KW-1208">Phospholipid metabolism</keyword>
<comment type="subcellular location">
    <subcellularLocation>
        <location evidence="1">Cell membrane</location>
        <topology evidence="1">Multi-pass membrane protein</topology>
    </subcellularLocation>
</comment>
<keyword evidence="11" id="KW-0594">Phospholipid biosynthesis</keyword>
<evidence type="ECO:0000313" key="15">
    <source>
        <dbReference type="EMBL" id="KAL0486385.1"/>
    </source>
</evidence>
<keyword evidence="16" id="KW-1185">Reference proteome</keyword>
<organism evidence="15 16">
    <name type="scientific">Acrasis kona</name>
    <dbReference type="NCBI Taxonomy" id="1008807"/>
    <lineage>
        <taxon>Eukaryota</taxon>
        <taxon>Discoba</taxon>
        <taxon>Heterolobosea</taxon>
        <taxon>Tetramitia</taxon>
        <taxon>Eutetramitia</taxon>
        <taxon>Acrasidae</taxon>
        <taxon>Acrasis</taxon>
    </lineage>
</organism>
<evidence type="ECO:0000256" key="3">
    <source>
        <dbReference type="ARBA" id="ARBA00022475"/>
    </source>
</evidence>
<evidence type="ECO:0000256" key="5">
    <source>
        <dbReference type="ARBA" id="ARBA00022679"/>
    </source>
</evidence>
<evidence type="ECO:0000256" key="11">
    <source>
        <dbReference type="ARBA" id="ARBA00023209"/>
    </source>
</evidence>
<feature type="transmembrane region" description="Helical" evidence="14">
    <location>
        <begin position="268"/>
        <end position="289"/>
    </location>
</feature>
<dbReference type="Pfam" id="PF01148">
    <property type="entry name" value="CTP_transf_1"/>
    <property type="match status" value="1"/>
</dbReference>
<evidence type="ECO:0000256" key="12">
    <source>
        <dbReference type="ARBA" id="ARBA00023264"/>
    </source>
</evidence>
<evidence type="ECO:0000256" key="2">
    <source>
        <dbReference type="ARBA" id="ARBA00010185"/>
    </source>
</evidence>
<dbReference type="PANTHER" id="PTHR46382:SF1">
    <property type="entry name" value="PHOSPHATIDATE CYTIDYLYLTRANSFERASE"/>
    <property type="match status" value="1"/>
</dbReference>
<keyword evidence="4" id="KW-0444">Lipid biosynthesis</keyword>
<feature type="transmembrane region" description="Helical" evidence="14">
    <location>
        <begin position="131"/>
        <end position="151"/>
    </location>
</feature>
<evidence type="ECO:0000256" key="10">
    <source>
        <dbReference type="ARBA" id="ARBA00023136"/>
    </source>
</evidence>
<feature type="transmembrane region" description="Helical" evidence="14">
    <location>
        <begin position="163"/>
        <end position="182"/>
    </location>
</feature>
<reference evidence="15 16" key="1">
    <citation type="submission" date="2024-03" db="EMBL/GenBank/DDBJ databases">
        <title>The Acrasis kona genome and developmental transcriptomes reveal deep origins of eukaryotic multicellular pathways.</title>
        <authorList>
            <person name="Sheikh S."/>
            <person name="Fu C.-J."/>
            <person name="Brown M.W."/>
            <person name="Baldauf S.L."/>
        </authorList>
    </citation>
    <scope>NUCLEOTIDE SEQUENCE [LARGE SCALE GENOMIC DNA]</scope>
    <source>
        <strain evidence="15 16">ATCC MYA-3509</strain>
    </source>
</reference>
<proteinExistence type="inferred from homology"/>
<dbReference type="PROSITE" id="PS01315">
    <property type="entry name" value="CDS"/>
    <property type="match status" value="1"/>
</dbReference>
<dbReference type="GO" id="GO:0005886">
    <property type="term" value="C:plasma membrane"/>
    <property type="evidence" value="ECO:0007669"/>
    <property type="project" value="UniProtKB-SubCell"/>
</dbReference>
<dbReference type="Proteomes" id="UP001431209">
    <property type="component" value="Unassembled WGS sequence"/>
</dbReference>
<evidence type="ECO:0000256" key="8">
    <source>
        <dbReference type="ARBA" id="ARBA00022989"/>
    </source>
</evidence>
<evidence type="ECO:0000256" key="7">
    <source>
        <dbReference type="ARBA" id="ARBA00022695"/>
    </source>
</evidence>
<evidence type="ECO:0000256" key="13">
    <source>
        <dbReference type="RuleBase" id="RU003938"/>
    </source>
</evidence>